<accession>A0ABV7HUR9</accession>
<dbReference type="InterPro" id="IPR035992">
    <property type="entry name" value="Ricin_B-like_lectins"/>
</dbReference>
<evidence type="ECO:0000256" key="2">
    <source>
        <dbReference type="SAM" id="SignalP"/>
    </source>
</evidence>
<reference evidence="5" key="1">
    <citation type="journal article" date="2019" name="Int. J. Syst. Evol. Microbiol.">
        <title>The Global Catalogue of Microorganisms (GCM) 10K type strain sequencing project: providing services to taxonomists for standard genome sequencing and annotation.</title>
        <authorList>
            <consortium name="The Broad Institute Genomics Platform"/>
            <consortium name="The Broad Institute Genome Sequencing Center for Infectious Disease"/>
            <person name="Wu L."/>
            <person name="Ma J."/>
        </authorList>
    </citation>
    <scope>NUCLEOTIDE SEQUENCE [LARGE SCALE GENOMIC DNA]</scope>
    <source>
        <strain evidence="5">KCTC 52141</strain>
    </source>
</reference>
<feature type="region of interest" description="Disordered" evidence="1">
    <location>
        <begin position="163"/>
        <end position="187"/>
    </location>
</feature>
<dbReference type="SUPFAM" id="SSF50370">
    <property type="entry name" value="Ricin B-like lectins"/>
    <property type="match status" value="1"/>
</dbReference>
<protein>
    <submittedName>
        <fullName evidence="4">Polysaccharide lyase family 7 protein</fullName>
    </submittedName>
</protein>
<dbReference type="InterPro" id="IPR013320">
    <property type="entry name" value="ConA-like_dom_sf"/>
</dbReference>
<dbReference type="Pfam" id="PF00754">
    <property type="entry name" value="F5_F8_type_C"/>
    <property type="match status" value="1"/>
</dbReference>
<proteinExistence type="predicted"/>
<dbReference type="PROSITE" id="PS50022">
    <property type="entry name" value="FA58C_3"/>
    <property type="match status" value="1"/>
</dbReference>
<dbReference type="InterPro" id="IPR014895">
    <property type="entry name" value="Alginate_lyase_2"/>
</dbReference>
<dbReference type="InterPro" id="IPR000772">
    <property type="entry name" value="Ricin_B_lectin"/>
</dbReference>
<feature type="domain" description="F5/8 type C" evidence="3">
    <location>
        <begin position="165"/>
        <end position="313"/>
    </location>
</feature>
<evidence type="ECO:0000313" key="4">
    <source>
        <dbReference type="EMBL" id="MFC3155855.1"/>
    </source>
</evidence>
<dbReference type="RefSeq" id="WP_382416816.1">
    <property type="nucleotide sequence ID" value="NZ_AP031500.1"/>
</dbReference>
<dbReference type="Gene3D" id="2.80.10.50">
    <property type="match status" value="1"/>
</dbReference>
<dbReference type="PROSITE" id="PS50231">
    <property type="entry name" value="RICIN_B_LECTIN"/>
    <property type="match status" value="1"/>
</dbReference>
<dbReference type="SUPFAM" id="SSF49899">
    <property type="entry name" value="Concanavalin A-like lectins/glucanases"/>
    <property type="match status" value="1"/>
</dbReference>
<dbReference type="CDD" id="cd00161">
    <property type="entry name" value="beta-trefoil_Ricin-like"/>
    <property type="match status" value="1"/>
</dbReference>
<dbReference type="Gene3D" id="2.60.120.200">
    <property type="match status" value="1"/>
</dbReference>
<gene>
    <name evidence="4" type="ORF">ACFOEB_11640</name>
</gene>
<dbReference type="InterPro" id="IPR000421">
    <property type="entry name" value="FA58C"/>
</dbReference>
<organism evidence="4 5">
    <name type="scientific">Gilvimarinus japonicus</name>
    <dbReference type="NCBI Taxonomy" id="1796469"/>
    <lineage>
        <taxon>Bacteria</taxon>
        <taxon>Pseudomonadati</taxon>
        <taxon>Pseudomonadota</taxon>
        <taxon>Gammaproteobacteria</taxon>
        <taxon>Cellvibrionales</taxon>
        <taxon>Cellvibrionaceae</taxon>
        <taxon>Gilvimarinus</taxon>
    </lineage>
</organism>
<dbReference type="Pfam" id="PF08787">
    <property type="entry name" value="Alginate_lyase2"/>
    <property type="match status" value="1"/>
</dbReference>
<comment type="caution">
    <text evidence="4">The sequence shown here is derived from an EMBL/GenBank/DDBJ whole genome shotgun (WGS) entry which is preliminary data.</text>
</comment>
<dbReference type="SUPFAM" id="SSF49785">
    <property type="entry name" value="Galactose-binding domain-like"/>
    <property type="match status" value="1"/>
</dbReference>
<dbReference type="EMBL" id="JBHRTL010000007">
    <property type="protein sequence ID" value="MFC3155855.1"/>
    <property type="molecule type" value="Genomic_DNA"/>
</dbReference>
<evidence type="ECO:0000256" key="1">
    <source>
        <dbReference type="SAM" id="MobiDB-lite"/>
    </source>
</evidence>
<sequence>MTVNKYMLIALIAVSGSLANAATFVIEKHGTGHAIDGNGGAQIDQQLYLWETNLDNVNQQWVQLDRGNAYYAYKKQGTNLCWDAGSGGERNQAVQLQTCDANNYDQHFAKVKVYAGTEIYRFEKRNASGFSLDGNRDAANRQYLYLWNSNSDNINQHWELRRVDDGGSSEGGESDDPARNKLPINTAFDDGSGHANYSATKAIDGNTAWSSRWAGNGTPVNLTVELEEVAELTELGIAWGRGDSRAYTFEVYARPGTSGAWTKVYDGVSSGSEGGVELFDVTDMNAKQVRIKTFENTSGSSWTNIVEVEVYGAGDSGEGDNGDNSSGSDIPSNITNGSIFDLEGDDPHPLVNASTLRFLPLEAQYTSPNGNGWRHEYKIKSSLRVAMTDTYEEFEADIKVEMSDAGKTIVAQHHASDTGTIMKLYVSDSSESGFDDSVAGNGIFDVYVRLRNTAGSEEKYALGTIRSGDTFDFKMVNDYGYVTVYGMGNSFGIPVEDDSASYFKFGNYLQSQDTYSMDKCGEPGNSDSFADCFADLGITESTVIMTNVRYTRIAQ</sequence>
<dbReference type="Pfam" id="PF00652">
    <property type="entry name" value="Ricin_B_lectin"/>
    <property type="match status" value="1"/>
</dbReference>
<feature type="chain" id="PRO_5046123488" evidence="2">
    <location>
        <begin position="22"/>
        <end position="555"/>
    </location>
</feature>
<keyword evidence="5" id="KW-1185">Reference proteome</keyword>
<feature type="signal peptide" evidence="2">
    <location>
        <begin position="1"/>
        <end position="21"/>
    </location>
</feature>
<evidence type="ECO:0000313" key="5">
    <source>
        <dbReference type="Proteomes" id="UP001595548"/>
    </source>
</evidence>
<dbReference type="Proteomes" id="UP001595548">
    <property type="component" value="Unassembled WGS sequence"/>
</dbReference>
<evidence type="ECO:0000259" key="3">
    <source>
        <dbReference type="PROSITE" id="PS50022"/>
    </source>
</evidence>
<dbReference type="InterPro" id="IPR008979">
    <property type="entry name" value="Galactose-bd-like_sf"/>
</dbReference>
<feature type="region of interest" description="Disordered" evidence="1">
    <location>
        <begin position="313"/>
        <end position="342"/>
    </location>
</feature>
<keyword evidence="2" id="KW-0732">Signal</keyword>
<name>A0ABV7HUR9_9GAMM</name>
<keyword evidence="4" id="KW-0456">Lyase</keyword>
<dbReference type="Gene3D" id="2.60.120.260">
    <property type="entry name" value="Galactose-binding domain-like"/>
    <property type="match status" value="1"/>
</dbReference>
<dbReference type="GO" id="GO:0016829">
    <property type="term" value="F:lyase activity"/>
    <property type="evidence" value="ECO:0007669"/>
    <property type="project" value="UniProtKB-KW"/>
</dbReference>